<dbReference type="RefSeq" id="WP_305994804.1">
    <property type="nucleotide sequence ID" value="NZ_JAVALS010000001.1"/>
</dbReference>
<keyword evidence="1" id="KW-0472">Membrane</keyword>
<keyword evidence="1" id="KW-0812">Transmembrane</keyword>
<dbReference type="InterPro" id="IPR012495">
    <property type="entry name" value="TadE-like_dom"/>
</dbReference>
<reference evidence="3 4" key="1">
    <citation type="submission" date="2023-08" db="EMBL/GenBank/DDBJ databases">
        <title>Arthrobacter horti sp. nov., isolated from forest soil.</title>
        <authorList>
            <person name="Park M."/>
        </authorList>
    </citation>
    <scope>NUCLEOTIDE SEQUENCE [LARGE SCALE GENOMIC DNA]</scope>
    <source>
        <strain evidence="3 4">YJM1</strain>
    </source>
</reference>
<dbReference type="Proteomes" id="UP001232725">
    <property type="component" value="Unassembled WGS sequence"/>
</dbReference>
<dbReference type="EMBL" id="JAVALS010000001">
    <property type="protein sequence ID" value="MDP5225763.1"/>
    <property type="molecule type" value="Genomic_DNA"/>
</dbReference>
<organism evidence="3 4">
    <name type="scientific">Arthrobacter horti</name>
    <dbReference type="NCBI Taxonomy" id="3068273"/>
    <lineage>
        <taxon>Bacteria</taxon>
        <taxon>Bacillati</taxon>
        <taxon>Actinomycetota</taxon>
        <taxon>Actinomycetes</taxon>
        <taxon>Micrococcales</taxon>
        <taxon>Micrococcaceae</taxon>
        <taxon>Arthrobacter</taxon>
    </lineage>
</organism>
<feature type="domain" description="TadE-like" evidence="2">
    <location>
        <begin position="9"/>
        <end position="51"/>
    </location>
</feature>
<comment type="caution">
    <text evidence="3">The sequence shown here is derived from an EMBL/GenBank/DDBJ whole genome shotgun (WGS) entry which is preliminary data.</text>
</comment>
<evidence type="ECO:0000256" key="1">
    <source>
        <dbReference type="SAM" id="Phobius"/>
    </source>
</evidence>
<protein>
    <submittedName>
        <fullName evidence="3">Pilus assembly protein</fullName>
    </submittedName>
</protein>
<evidence type="ECO:0000259" key="2">
    <source>
        <dbReference type="Pfam" id="PF07811"/>
    </source>
</evidence>
<feature type="transmembrane region" description="Helical" evidence="1">
    <location>
        <begin position="12"/>
        <end position="30"/>
    </location>
</feature>
<evidence type="ECO:0000313" key="3">
    <source>
        <dbReference type="EMBL" id="MDP5225763.1"/>
    </source>
</evidence>
<gene>
    <name evidence="3" type="ORF">Q9R02_01160</name>
</gene>
<proteinExistence type="predicted"/>
<name>A0ABT9IJJ3_9MICC</name>
<keyword evidence="4" id="KW-1185">Reference proteome</keyword>
<evidence type="ECO:0000313" key="4">
    <source>
        <dbReference type="Proteomes" id="UP001232725"/>
    </source>
</evidence>
<dbReference type="Pfam" id="PF07811">
    <property type="entry name" value="TadE"/>
    <property type="match status" value="1"/>
</dbReference>
<accession>A0ABT9IJJ3</accession>
<sequence>MACRDRERGAAAVEFALVIPLLLALIVGILEVSHLYNSQILLTNAAREAARTLAISPHSQSAAVSAANSAYPAGIDPAGSSIPASCTEGSPVNVTVQANVKFLTGSWAGFTGGLTLQGKASMLCEK</sequence>
<keyword evidence="1" id="KW-1133">Transmembrane helix</keyword>